<evidence type="ECO:0000259" key="1">
    <source>
        <dbReference type="Pfam" id="PF13338"/>
    </source>
</evidence>
<dbReference type="Proteomes" id="UP000238937">
    <property type="component" value="Unassembled WGS sequence"/>
</dbReference>
<dbReference type="InterPro" id="IPR025159">
    <property type="entry name" value="AbiEi_N"/>
</dbReference>
<comment type="caution">
    <text evidence="2">The sequence shown here is derived from an EMBL/GenBank/DDBJ whole genome shotgun (WGS) entry which is preliminary data.</text>
</comment>
<keyword evidence="3" id="KW-1185">Reference proteome</keyword>
<reference evidence="2 3" key="1">
    <citation type="submission" date="2018-03" db="EMBL/GenBank/DDBJ databases">
        <title>The ancient ancestry and fast evolution of plastids.</title>
        <authorList>
            <person name="Moore K.R."/>
            <person name="Magnabosco C."/>
            <person name="Momper L."/>
            <person name="Gold D.A."/>
            <person name="Bosak T."/>
            <person name="Fournier G.P."/>
        </authorList>
    </citation>
    <scope>NUCLEOTIDE SEQUENCE [LARGE SCALE GENOMIC DNA]</scope>
    <source>
        <strain evidence="2 3">CCALA 037</strain>
    </source>
</reference>
<sequence length="211" mass="23639">MKSDRIVDTASPLEERILNLAKSQTTIRTREAIAGGIHPEGLRRLVDRGILFKSGRGLYTLIDAALSEHHSLAVASQRVEHGIVCLLSALQYHGIGTQAPFEVWMAIDVHARRPNLDTLSLRPVYMSGLALSAGIETHAIEGTPVRIFNPAKTIVDCFKYRHKIGIDVVIEALREGFESRRCSIDELWSYSKICRMSRVIRPYLECLSMDN</sequence>
<dbReference type="OrthoDB" id="9801429at2"/>
<name>A0A2T1GGN4_9CYAN</name>
<dbReference type="Pfam" id="PF13338">
    <property type="entry name" value="AbiEi_4"/>
    <property type="match status" value="1"/>
</dbReference>
<dbReference type="RefSeq" id="WP_106303849.1">
    <property type="nucleotide sequence ID" value="NZ_PVWO01000106.1"/>
</dbReference>
<dbReference type="AlphaFoldDB" id="A0A2T1GGN4"/>
<dbReference type="EMBL" id="PVWO01000106">
    <property type="protein sequence ID" value="PSB56821.1"/>
    <property type="molecule type" value="Genomic_DNA"/>
</dbReference>
<protein>
    <submittedName>
        <fullName evidence="2">Transcriptional regulator</fullName>
    </submittedName>
</protein>
<organism evidence="2 3">
    <name type="scientific">Chamaesiphon polymorphus CCALA 037</name>
    <dbReference type="NCBI Taxonomy" id="2107692"/>
    <lineage>
        <taxon>Bacteria</taxon>
        <taxon>Bacillati</taxon>
        <taxon>Cyanobacteriota</taxon>
        <taxon>Cyanophyceae</taxon>
        <taxon>Gomontiellales</taxon>
        <taxon>Chamaesiphonaceae</taxon>
        <taxon>Chamaesiphon</taxon>
    </lineage>
</organism>
<feature type="domain" description="AbiEi antitoxin N-terminal" evidence="1">
    <location>
        <begin position="15"/>
        <end position="61"/>
    </location>
</feature>
<evidence type="ECO:0000313" key="2">
    <source>
        <dbReference type="EMBL" id="PSB56821.1"/>
    </source>
</evidence>
<gene>
    <name evidence="2" type="ORF">C7B77_10505</name>
</gene>
<proteinExistence type="predicted"/>
<evidence type="ECO:0000313" key="3">
    <source>
        <dbReference type="Proteomes" id="UP000238937"/>
    </source>
</evidence>
<accession>A0A2T1GGN4</accession>